<dbReference type="Pfam" id="PF06925">
    <property type="entry name" value="MGDG_synth"/>
    <property type="match status" value="1"/>
</dbReference>
<comment type="similarity">
    <text evidence="2">Belongs to the glycosyltransferase 28 family.</text>
</comment>
<gene>
    <name evidence="7" type="ORF">ERJ70_06035</name>
</gene>
<keyword evidence="3" id="KW-0328">Glycosyltransferase</keyword>
<sequence length="365" mass="41712">MKKLLFLPFLQLSSGHHQVADTIIDHMLDLDNRFICKKIDPLAYTFGKLENLISGTYLKWIQYLPQTYSWLYQKSVYDEPIAQKNFPLYDFLFTKAFKTLLEEEQPDAVICTHSLPSYIIGRLKQKEHLDVPLINVYTDFFAHHMWAKKDADMHFVSSRIFKDDLVKKGAHPDTIFLTGIPIHKAIKPSPFRLPDQGKPTLLISGGSLGVGGLKRLIGDMKVHNCTCYVLCGKNQKLYTSLQNEHSVSIRPLKYIESREQMNEIYDQVDAVVSKPGGVTISECIRKQKPVFIYHALPGQEEINLKLIKQLGIAIDSVGMQNLEQRIIRFFADDMQAPRLEASLAAYHRDLSLDASSLLYQQLNSL</sequence>
<evidence type="ECO:0000259" key="6">
    <source>
        <dbReference type="Pfam" id="PF06925"/>
    </source>
</evidence>
<evidence type="ECO:0000256" key="4">
    <source>
        <dbReference type="ARBA" id="ARBA00022679"/>
    </source>
</evidence>
<evidence type="ECO:0000256" key="3">
    <source>
        <dbReference type="ARBA" id="ARBA00022676"/>
    </source>
</evidence>
<evidence type="ECO:0000256" key="2">
    <source>
        <dbReference type="ARBA" id="ARBA00006962"/>
    </source>
</evidence>
<comment type="subcellular location">
    <subcellularLocation>
        <location evidence="1">Membrane</location>
    </subcellularLocation>
</comment>
<dbReference type="RefSeq" id="WP_209367905.1">
    <property type="nucleotide sequence ID" value="NZ_CP046956.1"/>
</dbReference>
<dbReference type="PANTHER" id="PTHR43025">
    <property type="entry name" value="MONOGALACTOSYLDIACYLGLYCEROL SYNTHASE"/>
    <property type="match status" value="1"/>
</dbReference>
<dbReference type="InterPro" id="IPR050519">
    <property type="entry name" value="Glycosyltransf_28_UgtP"/>
</dbReference>
<dbReference type="Proteomes" id="UP000665043">
    <property type="component" value="Chromosome"/>
</dbReference>
<accession>A0ABX7VQI2</accession>
<organism evidence="7 8">
    <name type="scientific">Sediminibacillus dalangtanensis</name>
    <dbReference type="NCBI Taxonomy" id="2729421"/>
    <lineage>
        <taxon>Bacteria</taxon>
        <taxon>Bacillati</taxon>
        <taxon>Bacillota</taxon>
        <taxon>Bacilli</taxon>
        <taxon>Bacillales</taxon>
        <taxon>Bacillaceae</taxon>
        <taxon>Sediminibacillus</taxon>
    </lineage>
</organism>
<evidence type="ECO:0000259" key="5">
    <source>
        <dbReference type="Pfam" id="PF04101"/>
    </source>
</evidence>
<name>A0ABX7VQI2_9BACI</name>
<protein>
    <submittedName>
        <fullName evidence="7">UDP-glucuronosyltransferase</fullName>
    </submittedName>
</protein>
<evidence type="ECO:0000313" key="8">
    <source>
        <dbReference type="Proteomes" id="UP000665043"/>
    </source>
</evidence>
<reference evidence="7 8" key="1">
    <citation type="submission" date="2019-12" db="EMBL/GenBank/DDBJ databases">
        <title>The whole genome sequencing of a strain isolated from a Mars analog, Dalangtan Playa.</title>
        <authorList>
            <person name="Huang T."/>
        </authorList>
    </citation>
    <scope>NUCLEOTIDE SEQUENCE [LARGE SCALE GENOMIC DNA]</scope>
    <source>
        <strain evidence="7 8">DP4-553-S</strain>
    </source>
</reference>
<evidence type="ECO:0000256" key="1">
    <source>
        <dbReference type="ARBA" id="ARBA00004370"/>
    </source>
</evidence>
<dbReference type="EMBL" id="CP046956">
    <property type="protein sequence ID" value="QTM98896.1"/>
    <property type="molecule type" value="Genomic_DNA"/>
</dbReference>
<dbReference type="InterPro" id="IPR009695">
    <property type="entry name" value="Diacylglyc_glucosyltr_N"/>
</dbReference>
<feature type="domain" description="Diacylglycerol glucosyltransferase N-terminal" evidence="6">
    <location>
        <begin position="16"/>
        <end position="182"/>
    </location>
</feature>
<dbReference type="PANTHER" id="PTHR43025:SF3">
    <property type="entry name" value="MONOGALACTOSYLDIACYLGLYCEROL SYNTHASE 1, CHLOROPLASTIC"/>
    <property type="match status" value="1"/>
</dbReference>
<dbReference type="InterPro" id="IPR007235">
    <property type="entry name" value="Glyco_trans_28_C"/>
</dbReference>
<evidence type="ECO:0000313" key="7">
    <source>
        <dbReference type="EMBL" id="QTM98896.1"/>
    </source>
</evidence>
<proteinExistence type="inferred from homology"/>
<dbReference type="Pfam" id="PF04101">
    <property type="entry name" value="Glyco_tran_28_C"/>
    <property type="match status" value="1"/>
</dbReference>
<dbReference type="SUPFAM" id="SSF53756">
    <property type="entry name" value="UDP-Glycosyltransferase/glycogen phosphorylase"/>
    <property type="match status" value="1"/>
</dbReference>
<feature type="domain" description="Glycosyl transferase family 28 C-terminal" evidence="5">
    <location>
        <begin position="200"/>
        <end position="290"/>
    </location>
</feature>
<keyword evidence="8" id="KW-1185">Reference proteome</keyword>
<keyword evidence="4" id="KW-0808">Transferase</keyword>
<dbReference type="Gene3D" id="3.40.50.2000">
    <property type="entry name" value="Glycogen Phosphorylase B"/>
    <property type="match status" value="1"/>
</dbReference>